<proteinExistence type="predicted"/>
<dbReference type="PANTHER" id="PTHR43451">
    <property type="entry name" value="ACETYLTRANSFERASE (GNAT) FAMILY PROTEIN"/>
    <property type="match status" value="1"/>
</dbReference>
<dbReference type="AlphaFoldDB" id="A0A2S5A6U1"/>
<feature type="domain" description="N-acetyltransferase" evidence="1">
    <location>
        <begin position="5"/>
        <end position="159"/>
    </location>
</feature>
<dbReference type="InterPro" id="IPR000182">
    <property type="entry name" value="GNAT_dom"/>
</dbReference>
<keyword evidence="2" id="KW-0808">Transferase</keyword>
<gene>
    <name evidence="2" type="ORF">C3K47_02555</name>
</gene>
<comment type="caution">
    <text evidence="2">The sequence shown here is derived from an EMBL/GenBank/DDBJ whole genome shotgun (WGS) entry which is preliminary data.</text>
</comment>
<protein>
    <submittedName>
        <fullName evidence="2">GNAT family N-acetyltransferase</fullName>
    </submittedName>
</protein>
<sequence>MHSQMLIRKAQIKDVDGLKQLFFDTINAINSRDYNKEQVEVWSSTVNNIKSLIDRIHKQHFYVAYNENGSITGFASIDDSGYLDLMFVHKDFQRMGVASILFEKLKEIARTLKLMEITTEASITAKPFFEKKGFTVIRQQEIFINTVGLTNYKMQLLLAN</sequence>
<dbReference type="Proteomes" id="UP000236893">
    <property type="component" value="Unassembled WGS sequence"/>
</dbReference>
<dbReference type="CDD" id="cd04301">
    <property type="entry name" value="NAT_SF"/>
    <property type="match status" value="1"/>
</dbReference>
<dbReference type="PANTHER" id="PTHR43451:SF1">
    <property type="entry name" value="ACETYLTRANSFERASE"/>
    <property type="match status" value="1"/>
</dbReference>
<dbReference type="EMBL" id="PQVF01000002">
    <property type="protein sequence ID" value="POY38298.1"/>
    <property type="molecule type" value="Genomic_DNA"/>
</dbReference>
<dbReference type="Pfam" id="PF13673">
    <property type="entry name" value="Acetyltransf_10"/>
    <property type="match status" value="1"/>
</dbReference>
<dbReference type="InterPro" id="IPR052564">
    <property type="entry name" value="N-acetyltrans/Recomb-assoc"/>
</dbReference>
<organism evidence="2 3">
    <name type="scientific">Solitalea longa</name>
    <dbReference type="NCBI Taxonomy" id="2079460"/>
    <lineage>
        <taxon>Bacteria</taxon>
        <taxon>Pseudomonadati</taxon>
        <taxon>Bacteroidota</taxon>
        <taxon>Sphingobacteriia</taxon>
        <taxon>Sphingobacteriales</taxon>
        <taxon>Sphingobacteriaceae</taxon>
        <taxon>Solitalea</taxon>
    </lineage>
</organism>
<dbReference type="GO" id="GO:0016747">
    <property type="term" value="F:acyltransferase activity, transferring groups other than amino-acyl groups"/>
    <property type="evidence" value="ECO:0007669"/>
    <property type="project" value="InterPro"/>
</dbReference>
<keyword evidence="3" id="KW-1185">Reference proteome</keyword>
<reference evidence="2 3" key="1">
    <citation type="submission" date="2018-01" db="EMBL/GenBank/DDBJ databases">
        <authorList>
            <person name="Gaut B.S."/>
            <person name="Morton B.R."/>
            <person name="Clegg M.T."/>
            <person name="Duvall M.R."/>
        </authorList>
    </citation>
    <scope>NUCLEOTIDE SEQUENCE [LARGE SCALE GENOMIC DNA]</scope>
    <source>
        <strain evidence="2 3">HR-AV</strain>
    </source>
</reference>
<dbReference type="OrthoDB" id="424368at2"/>
<evidence type="ECO:0000313" key="3">
    <source>
        <dbReference type="Proteomes" id="UP000236893"/>
    </source>
</evidence>
<dbReference type="PROSITE" id="PS51186">
    <property type="entry name" value="GNAT"/>
    <property type="match status" value="1"/>
</dbReference>
<dbReference type="SUPFAM" id="SSF55729">
    <property type="entry name" value="Acyl-CoA N-acyltransferases (Nat)"/>
    <property type="match status" value="1"/>
</dbReference>
<accession>A0A2S5A6U1</accession>
<name>A0A2S5A6U1_9SPHI</name>
<dbReference type="Gene3D" id="3.40.630.30">
    <property type="match status" value="1"/>
</dbReference>
<evidence type="ECO:0000313" key="2">
    <source>
        <dbReference type="EMBL" id="POY38298.1"/>
    </source>
</evidence>
<evidence type="ECO:0000259" key="1">
    <source>
        <dbReference type="PROSITE" id="PS51186"/>
    </source>
</evidence>
<dbReference type="InterPro" id="IPR016181">
    <property type="entry name" value="Acyl_CoA_acyltransferase"/>
</dbReference>